<feature type="transmembrane region" description="Helical" evidence="1">
    <location>
        <begin position="165"/>
        <end position="185"/>
    </location>
</feature>
<feature type="transmembrane region" description="Helical" evidence="1">
    <location>
        <begin position="259"/>
        <end position="278"/>
    </location>
</feature>
<organism evidence="2 3">
    <name type="scientific">Colletotrichum godetiae</name>
    <dbReference type="NCBI Taxonomy" id="1209918"/>
    <lineage>
        <taxon>Eukaryota</taxon>
        <taxon>Fungi</taxon>
        <taxon>Dikarya</taxon>
        <taxon>Ascomycota</taxon>
        <taxon>Pezizomycotina</taxon>
        <taxon>Sordariomycetes</taxon>
        <taxon>Hypocreomycetidae</taxon>
        <taxon>Glomerellales</taxon>
        <taxon>Glomerellaceae</taxon>
        <taxon>Colletotrichum</taxon>
        <taxon>Colletotrichum acutatum species complex</taxon>
    </lineage>
</organism>
<reference evidence="2" key="1">
    <citation type="submission" date="2021-06" db="EMBL/GenBank/DDBJ databases">
        <title>Comparative genomics, transcriptomics and evolutionary studies reveal genomic signatures of adaptation to plant cell wall in hemibiotrophic fungi.</title>
        <authorList>
            <consortium name="DOE Joint Genome Institute"/>
            <person name="Baroncelli R."/>
            <person name="Diaz J.F."/>
            <person name="Benocci T."/>
            <person name="Peng M."/>
            <person name="Battaglia E."/>
            <person name="Haridas S."/>
            <person name="Andreopoulos W."/>
            <person name="Labutti K."/>
            <person name="Pangilinan J."/>
            <person name="Floch G.L."/>
            <person name="Makela M.R."/>
            <person name="Henrissat B."/>
            <person name="Grigoriev I.V."/>
            <person name="Crouch J.A."/>
            <person name="De Vries R.P."/>
            <person name="Sukno S.A."/>
            <person name="Thon M.R."/>
        </authorList>
    </citation>
    <scope>NUCLEOTIDE SEQUENCE</scope>
    <source>
        <strain evidence="2">CBS 193.32</strain>
    </source>
</reference>
<keyword evidence="1" id="KW-0812">Transmembrane</keyword>
<feature type="transmembrane region" description="Helical" evidence="1">
    <location>
        <begin position="388"/>
        <end position="412"/>
    </location>
</feature>
<accession>A0AAJ0AXK5</accession>
<dbReference type="EMBL" id="JAHMHR010000003">
    <property type="protein sequence ID" value="KAK1700165.1"/>
    <property type="molecule type" value="Genomic_DNA"/>
</dbReference>
<keyword evidence="1" id="KW-1133">Transmembrane helix</keyword>
<dbReference type="GeneID" id="85462689"/>
<gene>
    <name evidence="2" type="ORF">BDP55DRAFT_710788</name>
</gene>
<name>A0AAJ0AXK5_9PEZI</name>
<evidence type="ECO:0000313" key="2">
    <source>
        <dbReference type="EMBL" id="KAK1700165.1"/>
    </source>
</evidence>
<feature type="transmembrane region" description="Helical" evidence="1">
    <location>
        <begin position="349"/>
        <end position="367"/>
    </location>
</feature>
<proteinExistence type="predicted"/>
<dbReference type="AlphaFoldDB" id="A0AAJ0AXK5"/>
<feature type="transmembrane region" description="Helical" evidence="1">
    <location>
        <begin position="214"/>
        <end position="234"/>
    </location>
</feature>
<feature type="transmembrane region" description="Helical" evidence="1">
    <location>
        <begin position="287"/>
        <end position="309"/>
    </location>
</feature>
<evidence type="ECO:0000256" key="1">
    <source>
        <dbReference type="SAM" id="Phobius"/>
    </source>
</evidence>
<dbReference type="RefSeq" id="XP_060435922.1">
    <property type="nucleotide sequence ID" value="XM_060578163.1"/>
</dbReference>
<dbReference type="Proteomes" id="UP001224890">
    <property type="component" value="Unassembled WGS sequence"/>
</dbReference>
<evidence type="ECO:0000313" key="3">
    <source>
        <dbReference type="Proteomes" id="UP001224890"/>
    </source>
</evidence>
<keyword evidence="3" id="KW-1185">Reference proteome</keyword>
<protein>
    <submittedName>
        <fullName evidence="2">Uncharacterized protein</fullName>
    </submittedName>
</protein>
<comment type="caution">
    <text evidence="2">The sequence shown here is derived from an EMBL/GenBank/DDBJ whole genome shotgun (WGS) entry which is preliminary data.</text>
</comment>
<sequence length="447" mass="49907">MSSVSESGSLGTSQLHLTIYFERKVKRMSRLQPTESWTAPSLQPVDFINNCTTYGAFAAPYLRHGAQRVPITDVEAYLIDALRHNDASTILPSRAQLIGWYDNLTANEPDTWALSQMREPPSFLPIWVNRTEMGSFDEECAVELCSNLDFEMDGDIVGIGIMASYYSEGILATIFSFLIILGRLVEHRYASKVSKVPGLTSRFYEAASACTKSLFDAGAVICLATLSGTIIVGAHSDDFEGTIDAWHLGDSLIVNDLEAAQFSAFFSLCPVILIYTFLSETWGGRRLYLGCSVLVVLYAFSLYATFFTYGPRDRHYSNHMVELWETFQMLGCLKGTKETIVRSSRESTYFVLLVLLALIWYLLFLLYRVRRRTLDITGRPSDRQSWSLGQIVALATWIPVVVEFLYMCIFGMKSGLEGRLPAGYEAVAVTTGLDDSAEHVPLRTVGT</sequence>
<keyword evidence="1" id="KW-0472">Membrane</keyword>